<evidence type="ECO:0000256" key="9">
    <source>
        <dbReference type="ARBA" id="ARBA00022967"/>
    </source>
</evidence>
<keyword evidence="15 17" id="KW-0472">Membrane</keyword>
<evidence type="ECO:0000256" key="11">
    <source>
        <dbReference type="ARBA" id="ARBA00022989"/>
    </source>
</evidence>
<name>A0A0X8DC84_9EUCA</name>
<feature type="transmembrane region" description="Helical" evidence="17">
    <location>
        <begin position="85"/>
        <end position="101"/>
    </location>
</feature>
<feature type="transmembrane region" description="Helical" evidence="17">
    <location>
        <begin position="7"/>
        <end position="34"/>
    </location>
</feature>
<feature type="transmembrane region" description="Helical" evidence="17">
    <location>
        <begin position="211"/>
        <end position="232"/>
    </location>
</feature>
<evidence type="ECO:0000313" key="20">
    <source>
        <dbReference type="EMBL" id="AMA98218.1"/>
    </source>
</evidence>
<keyword evidence="8 17" id="KW-0812">Transmembrane</keyword>
<dbReference type="GO" id="GO:0048039">
    <property type="term" value="F:ubiquinone binding"/>
    <property type="evidence" value="ECO:0007669"/>
    <property type="project" value="TreeGrafter"/>
</dbReference>
<evidence type="ECO:0000256" key="3">
    <source>
        <dbReference type="ARBA" id="ARBA00009025"/>
    </source>
</evidence>
<dbReference type="Pfam" id="PF01059">
    <property type="entry name" value="Oxidored_q5_N"/>
    <property type="match status" value="1"/>
</dbReference>
<feature type="domain" description="NADH:ubiquinone oxidoreductase chain 4 N-terminal" evidence="19">
    <location>
        <begin position="1"/>
        <end position="100"/>
    </location>
</feature>
<keyword evidence="12 17" id="KW-0520">NAD</keyword>
<keyword evidence="14 17" id="KW-0496">Mitochondrion</keyword>
<accession>A0A0X8DC84</accession>
<protein>
    <recommendedName>
        <fullName evidence="5 17">NADH-ubiquinone oxidoreductase chain 4</fullName>
        <ecNumber evidence="4 17">7.1.1.2</ecNumber>
    </recommendedName>
</protein>
<dbReference type="InterPro" id="IPR000260">
    <property type="entry name" value="NADH4_N"/>
</dbReference>
<dbReference type="GO" id="GO:0031966">
    <property type="term" value="C:mitochondrial membrane"/>
    <property type="evidence" value="ECO:0007669"/>
    <property type="project" value="UniProtKB-SubCell"/>
</dbReference>
<reference evidence="20" key="1">
    <citation type="submission" date="2015-10" db="EMBL/GenBank/DDBJ databases">
        <title>Complete mitochondrial genome of Engaewa walpolea.</title>
        <authorList>
            <person name="Gan H.M."/>
            <person name="Lee Y.P."/>
            <person name="Burnham Q."/>
            <person name="Austin C.M."/>
        </authorList>
    </citation>
    <scope>NUCLEOTIDE SEQUENCE</scope>
    <source>
        <strain evidence="20">COT04</strain>
    </source>
</reference>
<feature type="domain" description="NADH:quinone oxidoreductase/Mrp antiporter transmembrane" evidence="18">
    <location>
        <begin position="103"/>
        <end position="390"/>
    </location>
</feature>
<evidence type="ECO:0000256" key="12">
    <source>
        <dbReference type="ARBA" id="ARBA00023027"/>
    </source>
</evidence>
<proteinExistence type="inferred from homology"/>
<dbReference type="PANTHER" id="PTHR43507">
    <property type="entry name" value="NADH-UBIQUINONE OXIDOREDUCTASE CHAIN 4"/>
    <property type="match status" value="1"/>
</dbReference>
<evidence type="ECO:0000256" key="2">
    <source>
        <dbReference type="ARBA" id="ARBA00004225"/>
    </source>
</evidence>
<dbReference type="EC" id="7.1.1.2" evidence="4 17"/>
<comment type="similarity">
    <text evidence="3 17">Belongs to the complex I subunit 4 family.</text>
</comment>
<evidence type="ECO:0000256" key="16">
    <source>
        <dbReference type="ARBA" id="ARBA00049551"/>
    </source>
</evidence>
<feature type="transmembrane region" description="Helical" evidence="17">
    <location>
        <begin position="381"/>
        <end position="401"/>
    </location>
</feature>
<evidence type="ECO:0000256" key="14">
    <source>
        <dbReference type="ARBA" id="ARBA00023128"/>
    </source>
</evidence>
<dbReference type="Pfam" id="PF00361">
    <property type="entry name" value="Proton_antipo_M"/>
    <property type="match status" value="1"/>
</dbReference>
<feature type="transmembrane region" description="Helical" evidence="17">
    <location>
        <begin position="54"/>
        <end position="73"/>
    </location>
</feature>
<keyword evidence="7 17" id="KW-0679">Respiratory chain</keyword>
<geneLocation type="mitochondrion" evidence="20"/>
<keyword evidence="13 17" id="KW-0830">Ubiquinone</keyword>
<dbReference type="PANTHER" id="PTHR43507:SF20">
    <property type="entry name" value="NADH-UBIQUINONE OXIDOREDUCTASE CHAIN 4"/>
    <property type="match status" value="1"/>
</dbReference>
<comment type="function">
    <text evidence="17">Core subunit of the mitochondrial membrane respiratory chain NADH dehydrogenase (Complex I) which catalyzes electron transfer from NADH through the respiratory chain, using ubiquinone as an electron acceptor. Essential for the catalytic activity and assembly of complex I.</text>
</comment>
<dbReference type="GO" id="GO:0015990">
    <property type="term" value="P:electron transport coupled proton transport"/>
    <property type="evidence" value="ECO:0007669"/>
    <property type="project" value="TreeGrafter"/>
</dbReference>
<keyword evidence="9" id="KW-1278">Translocase</keyword>
<keyword evidence="10 17" id="KW-0249">Electron transport</keyword>
<comment type="catalytic activity">
    <reaction evidence="16 17">
        <text>a ubiquinone + NADH + 5 H(+)(in) = a ubiquinol + NAD(+) + 4 H(+)(out)</text>
        <dbReference type="Rhea" id="RHEA:29091"/>
        <dbReference type="Rhea" id="RHEA-COMP:9565"/>
        <dbReference type="Rhea" id="RHEA-COMP:9566"/>
        <dbReference type="ChEBI" id="CHEBI:15378"/>
        <dbReference type="ChEBI" id="CHEBI:16389"/>
        <dbReference type="ChEBI" id="CHEBI:17976"/>
        <dbReference type="ChEBI" id="CHEBI:57540"/>
        <dbReference type="ChEBI" id="CHEBI:57945"/>
        <dbReference type="EC" id="7.1.1.2"/>
    </reaction>
</comment>
<feature type="transmembrane region" description="Helical" evidence="17">
    <location>
        <begin position="343"/>
        <end position="361"/>
    </location>
</feature>
<evidence type="ECO:0000256" key="7">
    <source>
        <dbReference type="ARBA" id="ARBA00022660"/>
    </source>
</evidence>
<dbReference type="AlphaFoldDB" id="A0A0X8DC84"/>
<feature type="transmembrane region" description="Helical" evidence="17">
    <location>
        <begin position="107"/>
        <end position="129"/>
    </location>
</feature>
<evidence type="ECO:0000256" key="13">
    <source>
        <dbReference type="ARBA" id="ARBA00023075"/>
    </source>
</evidence>
<organism evidence="20">
    <name type="scientific">Engaewa walpolea</name>
    <dbReference type="NCBI Taxonomy" id="552823"/>
    <lineage>
        <taxon>Eukaryota</taxon>
        <taxon>Metazoa</taxon>
        <taxon>Ecdysozoa</taxon>
        <taxon>Arthropoda</taxon>
        <taxon>Crustacea</taxon>
        <taxon>Multicrustacea</taxon>
        <taxon>Malacostraca</taxon>
        <taxon>Eumalacostraca</taxon>
        <taxon>Eucarida</taxon>
        <taxon>Decapoda</taxon>
        <taxon>Pleocyemata</taxon>
        <taxon>Astacidea</taxon>
        <taxon>Parastacoidea</taxon>
        <taxon>Parastacidae</taxon>
        <taxon>Engaewa</taxon>
    </lineage>
</organism>
<comment type="subcellular location">
    <subcellularLocation>
        <location evidence="2 17">Mitochondrion membrane</location>
        <topology evidence="2 17">Multi-pass membrane protein</topology>
    </subcellularLocation>
</comment>
<evidence type="ECO:0000259" key="18">
    <source>
        <dbReference type="Pfam" id="PF00361"/>
    </source>
</evidence>
<comment type="function">
    <text evidence="1">Core subunit of the mitochondrial membrane respiratory chain NADH dehydrogenase (Complex I) that is believed to belong to the minimal assembly required for catalysis. Complex I functions in the transfer of electrons from NADH to the respiratory chain. The immediate electron acceptor for the enzyme is believed to be ubiquinone.</text>
</comment>
<sequence length="447" mass="49367">MLGILVFNFLVTIFVGSWELVQVNMFIMCFLVLLSLNHDFYFFSIGWGLGLDSLSFLLVSLSIWVVMMMIYASYGVKKLDISSKGFLLVNLILLFVLVLTFCSTDFFMFYVSFESSLVPMFILILGWGYQPERVQAGVYMLFYTLFASFPLLVSLLSLYSAKGTLKMGLVESVEGLDMVSVLWYFCTMFAFMVKLPLYLFHLWLPKAHVEAPVAGSMVLAGVLLKLGGYGFIRMVSLFSGVNKVFNWLWVSMGVLGGVIVSLMCLRQVDIKALVAYSSVAHMGMVLGGMVLMSNWGLGGAVVVMVGHGLCSSGLFCLANIVYERLGSRSLMVGKGLLSFMPNLGLLWFLLCVGNMASPPTLNLLGEISLITSIVSWSKVGILGIMGLSFFSAVYTLYMYSLSQHGMFVSSLYSCCSGKMSEYFVLALHIIPLNIVIIKGSVVVSNFY</sequence>
<evidence type="ECO:0000256" key="10">
    <source>
        <dbReference type="ARBA" id="ARBA00022982"/>
    </source>
</evidence>
<dbReference type="GO" id="GO:0003954">
    <property type="term" value="F:NADH dehydrogenase activity"/>
    <property type="evidence" value="ECO:0007669"/>
    <property type="project" value="TreeGrafter"/>
</dbReference>
<feature type="transmembrane region" description="Helical" evidence="17">
    <location>
        <begin position="422"/>
        <end position="443"/>
    </location>
</feature>
<evidence type="ECO:0000256" key="5">
    <source>
        <dbReference type="ARBA" id="ARBA00021006"/>
    </source>
</evidence>
<dbReference type="EMBL" id="KT946765">
    <property type="protein sequence ID" value="AMA98218.1"/>
    <property type="molecule type" value="Genomic_DNA"/>
</dbReference>
<dbReference type="InterPro" id="IPR001750">
    <property type="entry name" value="ND/Mrp_TM"/>
</dbReference>
<feature type="transmembrane region" description="Helical" evidence="17">
    <location>
        <begin position="141"/>
        <end position="161"/>
    </location>
</feature>
<evidence type="ECO:0000256" key="6">
    <source>
        <dbReference type="ARBA" id="ARBA00022448"/>
    </source>
</evidence>
<feature type="transmembrane region" description="Helical" evidence="17">
    <location>
        <begin position="181"/>
        <end position="204"/>
    </location>
</feature>
<keyword evidence="6 17" id="KW-0813">Transport</keyword>
<gene>
    <name evidence="20" type="primary">nad4</name>
</gene>
<dbReference type="GO" id="GO:0008137">
    <property type="term" value="F:NADH dehydrogenase (ubiquinone) activity"/>
    <property type="evidence" value="ECO:0007669"/>
    <property type="project" value="UniProtKB-UniRule"/>
</dbReference>
<evidence type="ECO:0000259" key="19">
    <source>
        <dbReference type="Pfam" id="PF01059"/>
    </source>
</evidence>
<evidence type="ECO:0000256" key="8">
    <source>
        <dbReference type="ARBA" id="ARBA00022692"/>
    </source>
</evidence>
<evidence type="ECO:0000256" key="4">
    <source>
        <dbReference type="ARBA" id="ARBA00012944"/>
    </source>
</evidence>
<keyword evidence="11 17" id="KW-1133">Transmembrane helix</keyword>
<dbReference type="InterPro" id="IPR003918">
    <property type="entry name" value="NADH_UbQ_OxRdtase"/>
</dbReference>
<evidence type="ECO:0000256" key="1">
    <source>
        <dbReference type="ARBA" id="ARBA00003257"/>
    </source>
</evidence>
<feature type="transmembrane region" description="Helical" evidence="17">
    <location>
        <begin position="272"/>
        <end position="291"/>
    </location>
</feature>
<feature type="transmembrane region" description="Helical" evidence="17">
    <location>
        <begin position="244"/>
        <end position="265"/>
    </location>
</feature>
<dbReference type="PRINTS" id="PR01437">
    <property type="entry name" value="NUOXDRDTASE4"/>
</dbReference>
<feature type="transmembrane region" description="Helical" evidence="17">
    <location>
        <begin position="297"/>
        <end position="322"/>
    </location>
</feature>
<dbReference type="GO" id="GO:0042773">
    <property type="term" value="P:ATP synthesis coupled electron transport"/>
    <property type="evidence" value="ECO:0007669"/>
    <property type="project" value="InterPro"/>
</dbReference>
<evidence type="ECO:0000256" key="17">
    <source>
        <dbReference type="RuleBase" id="RU003297"/>
    </source>
</evidence>
<evidence type="ECO:0000256" key="15">
    <source>
        <dbReference type="ARBA" id="ARBA00023136"/>
    </source>
</evidence>